<comment type="function">
    <text evidence="11">The purine nucleoside phosphorylases catalyze the phosphorolytic breakdown of the N-glycosidic bond in the beta-(deoxy)ribonucleoside molecules, with the formation of the corresponding free purine bases and pentose-1-phosphate.</text>
</comment>
<dbReference type="PANTHER" id="PTHR11904:SF9">
    <property type="entry name" value="PURINE NUCLEOSIDE PHOSPHORYLASE-RELATED"/>
    <property type="match status" value="1"/>
</dbReference>
<gene>
    <name evidence="14" type="ORF">CUNI_LOCUS18307</name>
</gene>
<evidence type="ECO:0000256" key="5">
    <source>
        <dbReference type="ARBA" id="ARBA00022676"/>
    </source>
</evidence>
<evidence type="ECO:0000259" key="13">
    <source>
        <dbReference type="Pfam" id="PF01048"/>
    </source>
</evidence>
<evidence type="ECO:0000256" key="10">
    <source>
        <dbReference type="ARBA" id="ARBA00023970"/>
    </source>
</evidence>
<dbReference type="InterPro" id="IPR000845">
    <property type="entry name" value="Nucleoside_phosphorylase_d"/>
</dbReference>
<dbReference type="OrthoDB" id="10261782at2759"/>
<dbReference type="CDD" id="cd09009">
    <property type="entry name" value="PNP-EcPNPII_like"/>
    <property type="match status" value="1"/>
</dbReference>
<dbReference type="NCBIfam" id="TIGR01700">
    <property type="entry name" value="PNPH"/>
    <property type="match status" value="1"/>
</dbReference>
<name>A0A8S3ZTB4_9EUPU</name>
<dbReference type="Proteomes" id="UP000678393">
    <property type="component" value="Unassembled WGS sequence"/>
</dbReference>
<feature type="binding site" evidence="12">
    <location>
        <position position="236"/>
    </location>
    <ligand>
        <name>phosphate</name>
        <dbReference type="ChEBI" id="CHEBI:43474"/>
    </ligand>
</feature>
<evidence type="ECO:0000256" key="9">
    <source>
        <dbReference type="ARBA" id="ARBA00023950"/>
    </source>
</evidence>
<evidence type="ECO:0000256" key="7">
    <source>
        <dbReference type="ARBA" id="ARBA00023918"/>
    </source>
</evidence>
<accession>A0A8S3ZTB4</accession>
<comment type="catalytic activity">
    <reaction evidence="7">
        <text>inosine + phosphate = alpha-D-ribose 1-phosphate + hypoxanthine</text>
        <dbReference type="Rhea" id="RHEA:27646"/>
        <dbReference type="ChEBI" id="CHEBI:17368"/>
        <dbReference type="ChEBI" id="CHEBI:17596"/>
        <dbReference type="ChEBI" id="CHEBI:43474"/>
        <dbReference type="ChEBI" id="CHEBI:57720"/>
        <dbReference type="EC" id="2.4.2.1"/>
    </reaction>
</comment>
<proteinExistence type="inferred from homology"/>
<feature type="domain" description="Nucleoside phosphorylase" evidence="13">
    <location>
        <begin position="42"/>
        <end position="295"/>
    </location>
</feature>
<dbReference type="Gene3D" id="3.40.50.1580">
    <property type="entry name" value="Nucleoside phosphorylase domain"/>
    <property type="match status" value="1"/>
</dbReference>
<dbReference type="AlphaFoldDB" id="A0A8S3ZTB4"/>
<comment type="catalytic activity">
    <reaction evidence="10">
        <text>guanosine + phosphate = alpha-D-ribose 1-phosphate + guanine</text>
        <dbReference type="Rhea" id="RHEA:13233"/>
        <dbReference type="ChEBI" id="CHEBI:16235"/>
        <dbReference type="ChEBI" id="CHEBI:16750"/>
        <dbReference type="ChEBI" id="CHEBI:43474"/>
        <dbReference type="ChEBI" id="CHEBI:57720"/>
        <dbReference type="EC" id="2.4.2.1"/>
    </reaction>
</comment>
<feature type="binding site" evidence="12">
    <location>
        <position position="259"/>
    </location>
    <ligand>
        <name>a purine D-ribonucleoside</name>
        <dbReference type="ChEBI" id="CHEBI:142355"/>
    </ligand>
</feature>
<dbReference type="InterPro" id="IPR011270">
    <property type="entry name" value="Pur_Nuc_Pase_Ino/Guo-sp"/>
</dbReference>
<comment type="caution">
    <text evidence="14">The sequence shown here is derived from an EMBL/GenBank/DDBJ whole genome shotgun (WGS) entry which is preliminary data.</text>
</comment>
<organism evidence="14 15">
    <name type="scientific">Candidula unifasciata</name>
    <dbReference type="NCBI Taxonomy" id="100452"/>
    <lineage>
        <taxon>Eukaryota</taxon>
        <taxon>Metazoa</taxon>
        <taxon>Spiralia</taxon>
        <taxon>Lophotrochozoa</taxon>
        <taxon>Mollusca</taxon>
        <taxon>Gastropoda</taxon>
        <taxon>Heterobranchia</taxon>
        <taxon>Euthyneura</taxon>
        <taxon>Panpulmonata</taxon>
        <taxon>Eupulmonata</taxon>
        <taxon>Stylommatophora</taxon>
        <taxon>Helicina</taxon>
        <taxon>Helicoidea</taxon>
        <taxon>Geomitridae</taxon>
        <taxon>Candidula</taxon>
    </lineage>
</organism>
<feature type="binding site" evidence="12">
    <location>
        <position position="49"/>
    </location>
    <ligand>
        <name>phosphate</name>
        <dbReference type="ChEBI" id="CHEBI:43474"/>
    </ligand>
</feature>
<comment type="catalytic activity">
    <reaction evidence="9">
        <text>2'-deoxyinosine + phosphate = 2-deoxy-alpha-D-ribose 1-phosphate + hypoxanthine</text>
        <dbReference type="Rhea" id="RHEA:27750"/>
        <dbReference type="ChEBI" id="CHEBI:17368"/>
        <dbReference type="ChEBI" id="CHEBI:28997"/>
        <dbReference type="ChEBI" id="CHEBI:43474"/>
        <dbReference type="ChEBI" id="CHEBI:57259"/>
        <dbReference type="EC" id="2.4.2.1"/>
    </reaction>
</comment>
<feature type="binding site" evidence="12">
    <location>
        <position position="80"/>
    </location>
    <ligand>
        <name>phosphate</name>
        <dbReference type="ChEBI" id="CHEBI:43474"/>
    </ligand>
</feature>
<evidence type="ECO:0000256" key="4">
    <source>
        <dbReference type="ARBA" id="ARBA00013834"/>
    </source>
</evidence>
<dbReference type="InterPro" id="IPR011268">
    <property type="entry name" value="Purine_phosphorylase"/>
</dbReference>
<dbReference type="InterPro" id="IPR035994">
    <property type="entry name" value="Nucleoside_phosphorylase_sf"/>
</dbReference>
<evidence type="ECO:0000256" key="3">
    <source>
        <dbReference type="ARBA" id="ARBA00011886"/>
    </source>
</evidence>
<dbReference type="EC" id="2.4.2.1" evidence="3 11"/>
<feature type="binding site" evidence="12">
    <location>
        <position position="217"/>
    </location>
    <ligand>
        <name>a purine D-ribonucleoside</name>
        <dbReference type="ChEBI" id="CHEBI:142355"/>
    </ligand>
</feature>
<comment type="pathway">
    <text evidence="1 11">Purine metabolism; purine nucleoside salvage.</text>
</comment>
<evidence type="ECO:0000256" key="6">
    <source>
        <dbReference type="ARBA" id="ARBA00022679"/>
    </source>
</evidence>
<keyword evidence="5 11" id="KW-0328">Glycosyltransferase</keyword>
<dbReference type="NCBIfam" id="NF006054">
    <property type="entry name" value="PRK08202.1"/>
    <property type="match status" value="1"/>
</dbReference>
<reference evidence="14" key="1">
    <citation type="submission" date="2021-04" db="EMBL/GenBank/DDBJ databases">
        <authorList>
            <consortium name="Molecular Ecology Group"/>
        </authorList>
    </citation>
    <scope>NUCLEOTIDE SEQUENCE</scope>
</reference>
<dbReference type="GO" id="GO:0009116">
    <property type="term" value="P:nucleoside metabolic process"/>
    <property type="evidence" value="ECO:0007669"/>
    <property type="project" value="InterPro"/>
</dbReference>
<dbReference type="Pfam" id="PF01048">
    <property type="entry name" value="PNP_UDP_1"/>
    <property type="match status" value="1"/>
</dbReference>
<dbReference type="SUPFAM" id="SSF53167">
    <property type="entry name" value="Purine and uridine phosphorylases"/>
    <property type="match status" value="1"/>
</dbReference>
<dbReference type="GO" id="GO:0005737">
    <property type="term" value="C:cytoplasm"/>
    <property type="evidence" value="ECO:0007669"/>
    <property type="project" value="TreeGrafter"/>
</dbReference>
<evidence type="ECO:0000256" key="2">
    <source>
        <dbReference type="ARBA" id="ARBA00006751"/>
    </source>
</evidence>
<keyword evidence="15" id="KW-1185">Reference proteome</keyword>
<dbReference type="PANTHER" id="PTHR11904">
    <property type="entry name" value="METHYLTHIOADENOSINE/PURINE NUCLEOSIDE PHOSPHORYLASE"/>
    <property type="match status" value="1"/>
</dbReference>
<evidence type="ECO:0000256" key="12">
    <source>
        <dbReference type="PIRSR" id="PIRSR000477-2"/>
    </source>
</evidence>
<keyword evidence="6 11" id="KW-0808">Transferase</keyword>
<feature type="binding site" evidence="12">
    <location>
        <position position="132"/>
    </location>
    <ligand>
        <name>phosphate</name>
        <dbReference type="ChEBI" id="CHEBI:43474"/>
    </ligand>
</feature>
<evidence type="ECO:0000313" key="14">
    <source>
        <dbReference type="EMBL" id="CAG5132749.1"/>
    </source>
</evidence>
<evidence type="ECO:0000256" key="1">
    <source>
        <dbReference type="ARBA" id="ARBA00005058"/>
    </source>
</evidence>
<evidence type="ECO:0000256" key="8">
    <source>
        <dbReference type="ARBA" id="ARBA00023929"/>
    </source>
</evidence>
<dbReference type="EMBL" id="CAJHNH020005624">
    <property type="protein sequence ID" value="CAG5132749.1"/>
    <property type="molecule type" value="Genomic_DNA"/>
</dbReference>
<dbReference type="FunFam" id="3.40.50.1580:FF:000004">
    <property type="entry name" value="Purine nucleoside phosphorylase"/>
    <property type="match status" value="1"/>
</dbReference>
<evidence type="ECO:0000256" key="11">
    <source>
        <dbReference type="PIRNR" id="PIRNR000477"/>
    </source>
</evidence>
<comment type="similarity">
    <text evidence="2 11">Belongs to the PNP/MTAP phosphorylase family.</text>
</comment>
<dbReference type="NCBIfam" id="TIGR01697">
    <property type="entry name" value="PNPH-PUNA-XAPA"/>
    <property type="match status" value="1"/>
</dbReference>
<dbReference type="PIRSF" id="PIRSF000477">
    <property type="entry name" value="PurNPase"/>
    <property type="match status" value="1"/>
</dbReference>
<dbReference type="GO" id="GO:0004731">
    <property type="term" value="F:purine-nucleoside phosphorylase activity"/>
    <property type="evidence" value="ECO:0007669"/>
    <property type="project" value="UniProtKB-EC"/>
</dbReference>
<evidence type="ECO:0000313" key="15">
    <source>
        <dbReference type="Proteomes" id="UP000678393"/>
    </source>
</evidence>
<sequence length="300" mass="33107">MSKDKALLRRMDSSIDTKLSFTYEDVEQIASHILDRVKCRPKLGIICGSGLGKLADLVQEREVIPYTEIPGFPSSTVPGHEGKLVFGKLSGKSVVLMQGRAHCYEGYSPQKTTLAVRTMKMMGINTLFVTNAAGGINRNYNVGDIMVIKDHVNLAGFAGVNPLVGVNDERFGPRFPAMSRAYDLDLRKLALNTAKEMGFGEFVREGVYSMMVGPNFETVTECRFLNQIGIDATGMSTVPEVLVAIHCGMRVFGMSLITNKVIMEYDAEDVANHEEVLQTGDRRSTDLQQLMTQIVDKVEL</sequence>
<protein>
    <recommendedName>
        <fullName evidence="4 11">Purine nucleoside phosphorylase</fullName>
        <ecNumber evidence="3 11">2.4.2.1</ecNumber>
    </recommendedName>
    <alternativeName>
        <fullName evidence="11">Inosine-guanosine phosphorylase</fullName>
    </alternativeName>
</protein>
<feature type="binding site" evidence="12">
    <location>
        <begin position="100"/>
        <end position="102"/>
    </location>
    <ligand>
        <name>phosphate</name>
        <dbReference type="ChEBI" id="CHEBI:43474"/>
    </ligand>
</feature>
<comment type="catalytic activity">
    <reaction evidence="8">
        <text>2'-deoxyguanosine + phosphate = 2-deoxy-alpha-D-ribose 1-phosphate + guanine</text>
        <dbReference type="Rhea" id="RHEA:27738"/>
        <dbReference type="ChEBI" id="CHEBI:16235"/>
        <dbReference type="ChEBI" id="CHEBI:17172"/>
        <dbReference type="ChEBI" id="CHEBI:43474"/>
        <dbReference type="ChEBI" id="CHEBI:57259"/>
        <dbReference type="EC" id="2.4.2.1"/>
    </reaction>
</comment>